<proteinExistence type="predicted"/>
<sequence length="605" mass="69996">MQGGRHCYIAIPSQRRKHHNASMTITCRDSPNSSRPNSTLSHHPSYHPSPTTSTNITAEAFLERKISRSSRPSILSRLRSSISAGDRSPTSGKRPPIHPSDFKTPPEQPEKHFIDSIGMCTHPLAHFVTHWRLCQPIEYTTSLADHGITYADHTMLLAALEDFLDELPKENHYHWHEKKNHQHGSSVKEQPSPRHTSITQLLDPPSYTVTESAQQYKIAEQQARSLNRLLENISWNWQMRGLPIMVCIASYSLFTPNRISEALVQVLHVPRPCDFSPSPSTPSSAARGTNPYLFIDPFDVAQTEEHSVAVSRQKANRGSTSPVSPTSFPSIPHYHHHHQLRDRTRPWPLWPNAIPSQKRELMNVNVDRYGVDPYFRAWMRDNINSRTRSTSFSKYMIEQEDNPFINKRLQYVNPPSRKTLAWHSLTPKPRDRHQQHSGKVNRDAYEHNRRLEVRKAIEHGSRLRIVRFGFRHPLYPPHTPEMEELGLSKRAYQTIICNIEDIRKNTQKDAEKCMPHLLASWHKIRHRSTEDALAKVSEFVRKVNKADRRIVWTIEKIPGVYDRGLGRDKKEWEISAWNGEDPLELLIQLEKWGIIEETLNIDDEE</sequence>
<evidence type="ECO:0000256" key="1">
    <source>
        <dbReference type="SAM" id="MobiDB-lite"/>
    </source>
</evidence>
<feature type="compositionally biased region" description="Basic and acidic residues" evidence="1">
    <location>
        <begin position="428"/>
        <end position="440"/>
    </location>
</feature>
<feature type="region of interest" description="Disordered" evidence="1">
    <location>
        <begin position="177"/>
        <end position="204"/>
    </location>
</feature>
<feature type="region of interest" description="Disordered" evidence="1">
    <location>
        <begin position="12"/>
        <end position="54"/>
    </location>
</feature>
<gene>
    <name evidence="2" type="ORF">CC80DRAFT_521880</name>
</gene>
<organism evidence="2 3">
    <name type="scientific">Byssothecium circinans</name>
    <dbReference type="NCBI Taxonomy" id="147558"/>
    <lineage>
        <taxon>Eukaryota</taxon>
        <taxon>Fungi</taxon>
        <taxon>Dikarya</taxon>
        <taxon>Ascomycota</taxon>
        <taxon>Pezizomycotina</taxon>
        <taxon>Dothideomycetes</taxon>
        <taxon>Pleosporomycetidae</taxon>
        <taxon>Pleosporales</taxon>
        <taxon>Massarineae</taxon>
        <taxon>Massarinaceae</taxon>
        <taxon>Byssothecium</taxon>
    </lineage>
</organism>
<keyword evidence="3" id="KW-1185">Reference proteome</keyword>
<feature type="compositionally biased region" description="Polar residues" evidence="1">
    <location>
        <begin position="183"/>
        <end position="200"/>
    </location>
</feature>
<dbReference type="AlphaFoldDB" id="A0A6A5UCS1"/>
<feature type="compositionally biased region" description="Low complexity" evidence="1">
    <location>
        <begin position="73"/>
        <end position="83"/>
    </location>
</feature>
<protein>
    <submittedName>
        <fullName evidence="2">Uncharacterized protein</fullName>
    </submittedName>
</protein>
<dbReference type="OrthoDB" id="3785702at2759"/>
<feature type="region of interest" description="Disordered" evidence="1">
    <location>
        <begin position="305"/>
        <end position="335"/>
    </location>
</feature>
<feature type="region of interest" description="Disordered" evidence="1">
    <location>
        <begin position="421"/>
        <end position="440"/>
    </location>
</feature>
<feature type="compositionally biased region" description="Polar residues" evidence="1">
    <location>
        <begin position="21"/>
        <end position="54"/>
    </location>
</feature>
<reference evidence="2" key="1">
    <citation type="journal article" date="2020" name="Stud. Mycol.">
        <title>101 Dothideomycetes genomes: a test case for predicting lifestyles and emergence of pathogens.</title>
        <authorList>
            <person name="Haridas S."/>
            <person name="Albert R."/>
            <person name="Binder M."/>
            <person name="Bloem J."/>
            <person name="Labutti K."/>
            <person name="Salamov A."/>
            <person name="Andreopoulos B."/>
            <person name="Baker S."/>
            <person name="Barry K."/>
            <person name="Bills G."/>
            <person name="Bluhm B."/>
            <person name="Cannon C."/>
            <person name="Castanera R."/>
            <person name="Culley D."/>
            <person name="Daum C."/>
            <person name="Ezra D."/>
            <person name="Gonzalez J."/>
            <person name="Henrissat B."/>
            <person name="Kuo A."/>
            <person name="Liang C."/>
            <person name="Lipzen A."/>
            <person name="Lutzoni F."/>
            <person name="Magnuson J."/>
            <person name="Mondo S."/>
            <person name="Nolan M."/>
            <person name="Ohm R."/>
            <person name="Pangilinan J."/>
            <person name="Park H.-J."/>
            <person name="Ramirez L."/>
            <person name="Alfaro M."/>
            <person name="Sun H."/>
            <person name="Tritt A."/>
            <person name="Yoshinaga Y."/>
            <person name="Zwiers L.-H."/>
            <person name="Turgeon B."/>
            <person name="Goodwin S."/>
            <person name="Spatafora J."/>
            <person name="Crous P."/>
            <person name="Grigoriev I."/>
        </authorList>
    </citation>
    <scope>NUCLEOTIDE SEQUENCE</scope>
    <source>
        <strain evidence="2">CBS 675.92</strain>
    </source>
</reference>
<dbReference type="EMBL" id="ML976978">
    <property type="protein sequence ID" value="KAF1962983.1"/>
    <property type="molecule type" value="Genomic_DNA"/>
</dbReference>
<feature type="compositionally biased region" description="Low complexity" evidence="1">
    <location>
        <begin position="319"/>
        <end position="332"/>
    </location>
</feature>
<name>A0A6A5UCS1_9PLEO</name>
<dbReference type="Proteomes" id="UP000800035">
    <property type="component" value="Unassembled WGS sequence"/>
</dbReference>
<evidence type="ECO:0000313" key="3">
    <source>
        <dbReference type="Proteomes" id="UP000800035"/>
    </source>
</evidence>
<feature type="region of interest" description="Disordered" evidence="1">
    <location>
        <begin position="73"/>
        <end position="112"/>
    </location>
</feature>
<evidence type="ECO:0000313" key="2">
    <source>
        <dbReference type="EMBL" id="KAF1962983.1"/>
    </source>
</evidence>
<accession>A0A6A5UCS1</accession>